<gene>
    <name evidence="3" type="ORF">HETSPECPRED_005000</name>
</gene>
<dbReference type="Proteomes" id="UP000664521">
    <property type="component" value="Unassembled WGS sequence"/>
</dbReference>
<dbReference type="AlphaFoldDB" id="A0A8H3IQG3"/>
<comment type="caution">
    <text evidence="3">The sequence shown here is derived from an EMBL/GenBank/DDBJ whole genome shotgun (WGS) entry which is preliminary data.</text>
</comment>
<dbReference type="OrthoDB" id="3565018at2759"/>
<dbReference type="Pfam" id="PF24476">
    <property type="entry name" value="DUF7580"/>
    <property type="match status" value="1"/>
</dbReference>
<feature type="chain" id="PRO_5034637502" description="DUF7580 domain-containing protein" evidence="1">
    <location>
        <begin position="21"/>
        <end position="588"/>
    </location>
</feature>
<protein>
    <recommendedName>
        <fullName evidence="2">DUF7580 domain-containing protein</fullName>
    </recommendedName>
</protein>
<dbReference type="InterPro" id="IPR056002">
    <property type="entry name" value="DUF7580"/>
</dbReference>
<sequence>MSGIEVAGLILGAFPLLLSALEKNREAYQVFGDWWKTRKTYRNCSKWVQAEQELFELHLRNFLAPVLADSAILDELLADPYGEQWRSVSLADRLKDFLPTNFSSCISVMQDFHENMIALGRELGVDKQAFQRAMNASDESSGKEQNDIRGIVECEWHRIKFSVNKKRRTGLIANLNMCNDWLGKYVNASRGFESTEKPPILRNPPMPKSLLHFWQHAHDLYRVVQQAWSCTCCTSHSTDLLLRDYRDHHKIEFKILFSFAGKITNQHSGPWDWKETDVVAFERSIPQVQVAIDKAMTKAAAGIQMSSPSVLTSRSTVARDRKIKGVHFIDKAIPVTNLVASLPLQAKPTLPRITDLCTHLAKSEPHDAQLGMLGGDSSSYSVYFPRQKMLSKSELRHITLDEILRNQTKFNLSLRQRYTIALAIASSYIQLHATPWIWTRWNKCDIYLLYDPSCSVFYEQPRISKKISKELVPSPGPQDRSLVSLGIMLLELAFGQALEHNRFRLRHPTLNADSDHYLDEAAAKEWCEFEAKDNHPKFAEPVSWCLGHATFRTKMDLDNDTWRTDLFDNVVRPISLCCKENEFEVLDR</sequence>
<dbReference type="PANTHER" id="PTHR35186:SF4">
    <property type="entry name" value="PRION-INHIBITION AND PROPAGATION HELO DOMAIN-CONTAINING PROTEIN"/>
    <property type="match status" value="1"/>
</dbReference>
<evidence type="ECO:0000256" key="1">
    <source>
        <dbReference type="SAM" id="SignalP"/>
    </source>
</evidence>
<dbReference type="EMBL" id="CAJPDS010000030">
    <property type="protein sequence ID" value="CAF9922209.1"/>
    <property type="molecule type" value="Genomic_DNA"/>
</dbReference>
<name>A0A8H3IQG3_9LECA</name>
<evidence type="ECO:0000313" key="3">
    <source>
        <dbReference type="EMBL" id="CAF9922209.1"/>
    </source>
</evidence>
<evidence type="ECO:0000313" key="4">
    <source>
        <dbReference type="Proteomes" id="UP000664521"/>
    </source>
</evidence>
<feature type="domain" description="DUF7580" evidence="2">
    <location>
        <begin position="213"/>
        <end position="576"/>
    </location>
</feature>
<keyword evidence="4" id="KW-1185">Reference proteome</keyword>
<accession>A0A8H3IQG3</accession>
<dbReference type="PANTHER" id="PTHR35186">
    <property type="entry name" value="ANK_REP_REGION DOMAIN-CONTAINING PROTEIN"/>
    <property type="match status" value="1"/>
</dbReference>
<feature type="signal peptide" evidence="1">
    <location>
        <begin position="1"/>
        <end position="20"/>
    </location>
</feature>
<evidence type="ECO:0000259" key="2">
    <source>
        <dbReference type="Pfam" id="PF24476"/>
    </source>
</evidence>
<keyword evidence="1" id="KW-0732">Signal</keyword>
<organism evidence="3 4">
    <name type="scientific">Heterodermia speciosa</name>
    <dbReference type="NCBI Taxonomy" id="116794"/>
    <lineage>
        <taxon>Eukaryota</taxon>
        <taxon>Fungi</taxon>
        <taxon>Dikarya</taxon>
        <taxon>Ascomycota</taxon>
        <taxon>Pezizomycotina</taxon>
        <taxon>Lecanoromycetes</taxon>
        <taxon>OSLEUM clade</taxon>
        <taxon>Lecanoromycetidae</taxon>
        <taxon>Caliciales</taxon>
        <taxon>Physciaceae</taxon>
        <taxon>Heterodermia</taxon>
    </lineage>
</organism>
<proteinExistence type="predicted"/>
<reference evidence="3" key="1">
    <citation type="submission" date="2021-03" db="EMBL/GenBank/DDBJ databases">
        <authorList>
            <person name="Tagirdzhanova G."/>
        </authorList>
    </citation>
    <scope>NUCLEOTIDE SEQUENCE</scope>
</reference>